<keyword evidence="2" id="KW-0805">Transcription regulation</keyword>
<dbReference type="PANTHER" id="PTHR19304">
    <property type="entry name" value="CYCLIC-AMP RESPONSE ELEMENT BINDING PROTEIN"/>
    <property type="match status" value="1"/>
</dbReference>
<gene>
    <name evidence="8" type="ORF">N0V89_003337</name>
</gene>
<evidence type="ECO:0000313" key="8">
    <source>
        <dbReference type="EMBL" id="KAJ4358753.1"/>
    </source>
</evidence>
<dbReference type="PROSITE" id="PS50217">
    <property type="entry name" value="BZIP"/>
    <property type="match status" value="1"/>
</dbReference>
<dbReference type="GO" id="GO:0003700">
    <property type="term" value="F:DNA-binding transcription factor activity"/>
    <property type="evidence" value="ECO:0007669"/>
    <property type="project" value="InterPro"/>
</dbReference>
<feature type="compositionally biased region" description="Polar residues" evidence="6">
    <location>
        <begin position="171"/>
        <end position="188"/>
    </location>
</feature>
<dbReference type="Pfam" id="PF00170">
    <property type="entry name" value="bZIP_1"/>
    <property type="match status" value="1"/>
</dbReference>
<reference evidence="8" key="1">
    <citation type="submission" date="2022-10" db="EMBL/GenBank/DDBJ databases">
        <title>Tapping the CABI collections for fungal endophytes: first genome assemblies for Collariella, Neodidymelliopsis, Ascochyta clinopodiicola, Didymella pomorum, Didymosphaeria variabile, Neocosmospora piperis and Neocucurbitaria cava.</title>
        <authorList>
            <person name="Hill R."/>
        </authorList>
    </citation>
    <scope>NUCLEOTIDE SEQUENCE</scope>
    <source>
        <strain evidence="8">IMI 356815</strain>
    </source>
</reference>
<organism evidence="8 9">
    <name type="scientific">Didymosphaeria variabile</name>
    <dbReference type="NCBI Taxonomy" id="1932322"/>
    <lineage>
        <taxon>Eukaryota</taxon>
        <taxon>Fungi</taxon>
        <taxon>Dikarya</taxon>
        <taxon>Ascomycota</taxon>
        <taxon>Pezizomycotina</taxon>
        <taxon>Dothideomycetes</taxon>
        <taxon>Pleosporomycetidae</taxon>
        <taxon>Pleosporales</taxon>
        <taxon>Massarineae</taxon>
        <taxon>Didymosphaeriaceae</taxon>
        <taxon>Didymosphaeria</taxon>
    </lineage>
</organism>
<comment type="subcellular location">
    <subcellularLocation>
        <location evidence="1">Nucleus</location>
    </subcellularLocation>
</comment>
<dbReference type="GeneID" id="80906867"/>
<feature type="compositionally biased region" description="Polar residues" evidence="6">
    <location>
        <begin position="46"/>
        <end position="55"/>
    </location>
</feature>
<keyword evidence="4" id="KW-0539">Nucleus</keyword>
<feature type="region of interest" description="Disordered" evidence="6">
    <location>
        <begin position="1"/>
        <end position="98"/>
    </location>
</feature>
<dbReference type="PROSITE" id="PS00036">
    <property type="entry name" value="BZIP_BASIC"/>
    <property type="match status" value="1"/>
</dbReference>
<feature type="compositionally biased region" description="Basic and acidic residues" evidence="6">
    <location>
        <begin position="75"/>
        <end position="90"/>
    </location>
</feature>
<feature type="compositionally biased region" description="Basic and acidic residues" evidence="6">
    <location>
        <begin position="1"/>
        <end position="14"/>
    </location>
</feature>
<evidence type="ECO:0000256" key="4">
    <source>
        <dbReference type="ARBA" id="ARBA00023242"/>
    </source>
</evidence>
<dbReference type="InterPro" id="IPR004827">
    <property type="entry name" value="bZIP"/>
</dbReference>
<evidence type="ECO:0000256" key="1">
    <source>
        <dbReference type="ARBA" id="ARBA00004123"/>
    </source>
</evidence>
<evidence type="ECO:0000256" key="5">
    <source>
        <dbReference type="SAM" id="Coils"/>
    </source>
</evidence>
<dbReference type="Gene3D" id="1.20.5.170">
    <property type="match status" value="1"/>
</dbReference>
<keyword evidence="9" id="KW-1185">Reference proteome</keyword>
<name>A0A9W8XV78_9PLEO</name>
<evidence type="ECO:0000256" key="3">
    <source>
        <dbReference type="ARBA" id="ARBA00023163"/>
    </source>
</evidence>
<feature type="region of interest" description="Disordered" evidence="6">
    <location>
        <begin position="160"/>
        <end position="188"/>
    </location>
</feature>
<proteinExistence type="predicted"/>
<evidence type="ECO:0000313" key="9">
    <source>
        <dbReference type="Proteomes" id="UP001140513"/>
    </source>
</evidence>
<comment type="caution">
    <text evidence="8">The sequence shown here is derived from an EMBL/GenBank/DDBJ whole genome shotgun (WGS) entry which is preliminary data.</text>
</comment>
<evidence type="ECO:0000259" key="7">
    <source>
        <dbReference type="PROSITE" id="PS50217"/>
    </source>
</evidence>
<accession>A0A9W8XV78</accession>
<dbReference type="CDD" id="cd14687">
    <property type="entry name" value="bZIP_ATF2"/>
    <property type="match status" value="1"/>
</dbReference>
<dbReference type="SMART" id="SM00338">
    <property type="entry name" value="BRLZ"/>
    <property type="match status" value="1"/>
</dbReference>
<sequence>MSEKPPDIFQERGRASLSNPDIQHSSSNHHHASGEAPCSPFEVRNSARQPVTNSEPLKRRRGRPRAHPPATDASIARETRLEKNRIAAEKCRRRQKSHIATITAEASTQSSKNKALKEEVAALRQELLDLKNEVLRHAGCGSWTIDQYIAQSASGQFGMKESSIHTPSLKDLSQSEGSPVSSCLTDEPASQTATVTECLSSQGSSNSSVDMDEYFGPWLLEDSDHFNISEETTSSS</sequence>
<feature type="compositionally biased region" description="Polar residues" evidence="6">
    <location>
        <begin position="16"/>
        <end position="26"/>
    </location>
</feature>
<evidence type="ECO:0000256" key="2">
    <source>
        <dbReference type="ARBA" id="ARBA00023015"/>
    </source>
</evidence>
<dbReference type="Proteomes" id="UP001140513">
    <property type="component" value="Unassembled WGS sequence"/>
</dbReference>
<dbReference type="GO" id="GO:0005634">
    <property type="term" value="C:nucleus"/>
    <property type="evidence" value="ECO:0007669"/>
    <property type="project" value="UniProtKB-SubCell"/>
</dbReference>
<dbReference type="EMBL" id="JAPEUX010000002">
    <property type="protein sequence ID" value="KAJ4358753.1"/>
    <property type="molecule type" value="Genomic_DNA"/>
</dbReference>
<dbReference type="AlphaFoldDB" id="A0A9W8XV78"/>
<dbReference type="RefSeq" id="XP_056075612.1">
    <property type="nucleotide sequence ID" value="XM_056212139.1"/>
</dbReference>
<dbReference type="SUPFAM" id="SSF57959">
    <property type="entry name" value="Leucine zipper domain"/>
    <property type="match status" value="1"/>
</dbReference>
<evidence type="ECO:0000256" key="6">
    <source>
        <dbReference type="SAM" id="MobiDB-lite"/>
    </source>
</evidence>
<dbReference type="InterPro" id="IPR051027">
    <property type="entry name" value="bZIP_transcription_factors"/>
</dbReference>
<feature type="coiled-coil region" evidence="5">
    <location>
        <begin position="106"/>
        <end position="133"/>
    </location>
</feature>
<dbReference type="OrthoDB" id="295274at2759"/>
<feature type="domain" description="BZIP" evidence="7">
    <location>
        <begin position="74"/>
        <end position="137"/>
    </location>
</feature>
<keyword evidence="3" id="KW-0804">Transcription</keyword>
<dbReference type="InterPro" id="IPR046347">
    <property type="entry name" value="bZIP_sf"/>
</dbReference>
<protein>
    <recommendedName>
        <fullName evidence="7">BZIP domain-containing protein</fullName>
    </recommendedName>
</protein>
<keyword evidence="5" id="KW-0175">Coiled coil</keyword>